<protein>
    <recommendedName>
        <fullName evidence="4">Collagenase NC10/endostatin domain-containing protein</fullName>
    </recommendedName>
</protein>
<accession>A0A8T0DDZ8</accession>
<feature type="region of interest" description="Disordered" evidence="1">
    <location>
        <begin position="1"/>
        <end position="31"/>
    </location>
</feature>
<dbReference type="EMBL" id="JTDF01007327">
    <property type="protein sequence ID" value="KAF8565088.1"/>
    <property type="molecule type" value="Genomic_DNA"/>
</dbReference>
<comment type="caution">
    <text evidence="2">The sequence shown here is derived from an EMBL/GenBank/DDBJ whole genome shotgun (WGS) entry which is preliminary data.</text>
</comment>
<dbReference type="InterPro" id="IPR016186">
    <property type="entry name" value="C-type_lectin-like/link_sf"/>
</dbReference>
<evidence type="ECO:0000313" key="2">
    <source>
        <dbReference type="EMBL" id="KAF8565088.1"/>
    </source>
</evidence>
<evidence type="ECO:0008006" key="4">
    <source>
        <dbReference type="Google" id="ProtNLM"/>
    </source>
</evidence>
<dbReference type="InterPro" id="IPR016187">
    <property type="entry name" value="CTDL_fold"/>
</dbReference>
<sequence length="423" mass="47261">FKCGALDNLKGSTGEKGSQGPQGRSGAKGSVSSVECALPEFVSGVQGPPGDCIPTCASQAGPKGPKGEQGDPGDGELKLSVVLLKTVAESIDQNLTLSDSANLLKQIRLKRFIRRKRGAIKTRNLTNWRVQRRKEQLKRKTLNTLNLPSGDSTHRSAPKQRVLGVIILKSLDELKTRGLRMPVGAIIASYLENTVQSSTNVLPAMGLFVKTEHHTNQWNRVPVTFEKEITIGIPPDISRTHERHTFPESHIPSSQLQLVLAFYPYAVNGGEFFGWYGADTLCREAAEQRLGISGFRVFLADQNLPLERILPWRLSRIPVINLAGTILFRDLKDFLYGMPPYANEPIYDLNGMPDTNNAQRKLFWFGAGREYSCDYWSSNKTEHWGLVWTMDADRRVVRTSYAECNSPNYLLCYKLMPRSVIRV</sequence>
<dbReference type="AlphaFoldDB" id="A0A8T0DDZ8"/>
<reference evidence="2 3" key="1">
    <citation type="submission" date="2019-07" db="EMBL/GenBank/DDBJ databases">
        <title>Annotation for the trematode Paragonimus westermani.</title>
        <authorList>
            <person name="Choi Y.-J."/>
        </authorList>
    </citation>
    <scope>NUCLEOTIDE SEQUENCE [LARGE SCALE GENOMIC DNA]</scope>
    <source>
        <strain evidence="2">180907_Pwestermani</strain>
    </source>
</reference>
<organism evidence="2 3">
    <name type="scientific">Paragonimus westermani</name>
    <dbReference type="NCBI Taxonomy" id="34504"/>
    <lineage>
        <taxon>Eukaryota</taxon>
        <taxon>Metazoa</taxon>
        <taxon>Spiralia</taxon>
        <taxon>Lophotrochozoa</taxon>
        <taxon>Platyhelminthes</taxon>
        <taxon>Trematoda</taxon>
        <taxon>Digenea</taxon>
        <taxon>Plagiorchiida</taxon>
        <taxon>Troglotremata</taxon>
        <taxon>Troglotrematidae</taxon>
        <taxon>Paragonimus</taxon>
    </lineage>
</organism>
<gene>
    <name evidence="2" type="ORF">P879_05295</name>
</gene>
<dbReference type="Gene3D" id="3.10.100.10">
    <property type="entry name" value="Mannose-Binding Protein A, subunit A"/>
    <property type="match status" value="1"/>
</dbReference>
<dbReference type="SUPFAM" id="SSF56436">
    <property type="entry name" value="C-type lectin-like"/>
    <property type="match status" value="1"/>
</dbReference>
<evidence type="ECO:0000313" key="3">
    <source>
        <dbReference type="Proteomes" id="UP000699462"/>
    </source>
</evidence>
<evidence type="ECO:0000256" key="1">
    <source>
        <dbReference type="SAM" id="MobiDB-lite"/>
    </source>
</evidence>
<proteinExistence type="predicted"/>
<name>A0A8T0DDZ8_9TREM</name>
<keyword evidence="3" id="KW-1185">Reference proteome</keyword>
<feature type="non-terminal residue" evidence="2">
    <location>
        <position position="423"/>
    </location>
</feature>
<dbReference type="Proteomes" id="UP000699462">
    <property type="component" value="Unassembled WGS sequence"/>
</dbReference>
<dbReference type="OrthoDB" id="6278501at2759"/>